<proteinExistence type="predicted"/>
<protein>
    <submittedName>
        <fullName evidence="2">Glyoxalase</fullName>
    </submittedName>
</protein>
<evidence type="ECO:0000313" key="3">
    <source>
        <dbReference type="Proteomes" id="UP000323924"/>
    </source>
</evidence>
<gene>
    <name evidence="2" type="ORF">F2A38_23510</name>
</gene>
<dbReference type="EMBL" id="VWPC01000021">
    <property type="protein sequence ID" value="KAA5839984.1"/>
    <property type="molecule type" value="Genomic_DNA"/>
</dbReference>
<dbReference type="InterPro" id="IPR037523">
    <property type="entry name" value="VOC_core"/>
</dbReference>
<organism evidence="2 3">
    <name type="scientific">Pseudomonas chlororaphis</name>
    <dbReference type="NCBI Taxonomy" id="587753"/>
    <lineage>
        <taxon>Bacteria</taxon>
        <taxon>Pseudomonadati</taxon>
        <taxon>Pseudomonadota</taxon>
        <taxon>Gammaproteobacteria</taxon>
        <taxon>Pseudomonadales</taxon>
        <taxon>Pseudomonadaceae</taxon>
        <taxon>Pseudomonas</taxon>
    </lineage>
</organism>
<accession>A0AB34C1S5</accession>
<dbReference type="PROSITE" id="PS51819">
    <property type="entry name" value="VOC"/>
    <property type="match status" value="1"/>
</dbReference>
<sequence length="281" mass="31995">MQSLQTTTPARLFYLHMGSRDTQRQKSFYERMLDMQAGQEPDGSWVLRGPDRAAIVSPADSDGLLAAAFTLGDSNKLAELRHRLENNGCAIEAADSPLLEGGSFSIRDPQGRQTIFGVARPNSSTFEGMPARLQHVVFQTTELEAMIDFYVNTVGFRISDNVVEEDSGRLMVCFLRSDDEHHSLAFFRGSKNEWDHHCYETREWNDIRDWGDRFAKERITLFFGPGRHGPGNNLFFMVVDADRNRLEFSAELETMEAEQAPGTWPQSEYTLNSWGRAWIRT</sequence>
<name>A0AB34C1S5_9PSED</name>
<dbReference type="Proteomes" id="UP000323924">
    <property type="component" value="Unassembled WGS sequence"/>
</dbReference>
<reference evidence="2 3" key="1">
    <citation type="submission" date="2019-09" db="EMBL/GenBank/DDBJ databases">
        <authorList>
            <person name="Vacheron J."/>
            <person name="Dubost A."/>
            <person name="Prigent-Combaret C."/>
            <person name="Muller D."/>
        </authorList>
    </citation>
    <scope>NUCLEOTIDE SEQUENCE [LARGE SCALE GENOMIC DNA]</scope>
    <source>
        <strain evidence="2 3">JV497</strain>
    </source>
</reference>
<dbReference type="Gene3D" id="3.10.180.10">
    <property type="entry name" value="2,3-Dihydroxybiphenyl 1,2-Dioxygenase, domain 1"/>
    <property type="match status" value="2"/>
</dbReference>
<dbReference type="AlphaFoldDB" id="A0AB34C1S5"/>
<evidence type="ECO:0000259" key="1">
    <source>
        <dbReference type="PROSITE" id="PS51819"/>
    </source>
</evidence>
<dbReference type="InterPro" id="IPR029068">
    <property type="entry name" value="Glyas_Bleomycin-R_OHBP_Dase"/>
</dbReference>
<dbReference type="Pfam" id="PF00903">
    <property type="entry name" value="Glyoxalase"/>
    <property type="match status" value="1"/>
</dbReference>
<evidence type="ECO:0000313" key="2">
    <source>
        <dbReference type="EMBL" id="KAA5839984.1"/>
    </source>
</evidence>
<dbReference type="RefSeq" id="WP_150052756.1">
    <property type="nucleotide sequence ID" value="NZ_VWPC01000021.1"/>
</dbReference>
<dbReference type="InterPro" id="IPR004360">
    <property type="entry name" value="Glyas_Fos-R_dOase_dom"/>
</dbReference>
<dbReference type="SUPFAM" id="SSF54593">
    <property type="entry name" value="Glyoxalase/Bleomycin resistance protein/Dihydroxybiphenyl dioxygenase"/>
    <property type="match status" value="2"/>
</dbReference>
<comment type="caution">
    <text evidence="2">The sequence shown here is derived from an EMBL/GenBank/DDBJ whole genome shotgun (WGS) entry which is preliminary data.</text>
</comment>
<dbReference type="CDD" id="cd08343">
    <property type="entry name" value="ED_TypeI_classII_C"/>
    <property type="match status" value="1"/>
</dbReference>
<feature type="domain" description="VOC" evidence="1">
    <location>
        <begin position="132"/>
        <end position="251"/>
    </location>
</feature>